<dbReference type="AlphaFoldDB" id="A0AAV7EHP3"/>
<dbReference type="Proteomes" id="UP000825729">
    <property type="component" value="Unassembled WGS sequence"/>
</dbReference>
<dbReference type="PANTHER" id="PTHR28524:SF3">
    <property type="entry name" value="SUCCINATE DEHYDROGENASE ASSEMBLY FACTOR 4, MITOCHONDRIAL"/>
    <property type="match status" value="1"/>
</dbReference>
<keyword evidence="5" id="KW-1185">Reference proteome</keyword>
<reference evidence="4 5" key="1">
    <citation type="submission" date="2021-07" db="EMBL/GenBank/DDBJ databases">
        <title>The Aristolochia fimbriata genome: insights into angiosperm evolution, floral development and chemical biosynthesis.</title>
        <authorList>
            <person name="Jiao Y."/>
        </authorList>
    </citation>
    <scope>NUCLEOTIDE SEQUENCE [LARGE SCALE GENOMIC DNA]</scope>
    <source>
        <strain evidence="4">IBCAS-2021</strain>
        <tissue evidence="4">Leaf</tissue>
    </source>
</reference>
<feature type="compositionally biased region" description="Basic and acidic residues" evidence="3">
    <location>
        <begin position="73"/>
        <end position="83"/>
    </location>
</feature>
<name>A0AAV7EHP3_ARIFI</name>
<organism evidence="4 5">
    <name type="scientific">Aristolochia fimbriata</name>
    <name type="common">White veined hardy Dutchman's pipe vine</name>
    <dbReference type="NCBI Taxonomy" id="158543"/>
    <lineage>
        <taxon>Eukaryota</taxon>
        <taxon>Viridiplantae</taxon>
        <taxon>Streptophyta</taxon>
        <taxon>Embryophyta</taxon>
        <taxon>Tracheophyta</taxon>
        <taxon>Spermatophyta</taxon>
        <taxon>Magnoliopsida</taxon>
        <taxon>Magnoliidae</taxon>
        <taxon>Piperales</taxon>
        <taxon>Aristolochiaceae</taxon>
        <taxon>Aristolochia</taxon>
    </lineage>
</organism>
<comment type="similarity">
    <text evidence="1">Belongs to the SDHAF4 family.</text>
</comment>
<dbReference type="PANTHER" id="PTHR28524">
    <property type="entry name" value="SUCCINATE DEHYDROGENASE ASSEMBLY FACTOR 4, MITOCHONDRIAL"/>
    <property type="match status" value="1"/>
</dbReference>
<feature type="region of interest" description="Disordered" evidence="3">
    <location>
        <begin position="50"/>
        <end position="123"/>
    </location>
</feature>
<evidence type="ECO:0000313" key="4">
    <source>
        <dbReference type="EMBL" id="KAG9448288.1"/>
    </source>
</evidence>
<evidence type="ECO:0000256" key="1">
    <source>
        <dbReference type="ARBA" id="ARBA00005701"/>
    </source>
</evidence>
<dbReference type="InterPro" id="IPR012875">
    <property type="entry name" value="SDHF4"/>
</dbReference>
<evidence type="ECO:0000256" key="3">
    <source>
        <dbReference type="SAM" id="MobiDB-lite"/>
    </source>
</evidence>
<feature type="compositionally biased region" description="Basic and acidic residues" evidence="3">
    <location>
        <begin position="110"/>
        <end position="123"/>
    </location>
</feature>
<dbReference type="Pfam" id="PF07896">
    <property type="entry name" value="DUF1674"/>
    <property type="match status" value="1"/>
</dbReference>
<evidence type="ECO:0000256" key="2">
    <source>
        <dbReference type="ARBA" id="ARBA00022170"/>
    </source>
</evidence>
<gene>
    <name evidence="4" type="ORF">H6P81_014416</name>
</gene>
<dbReference type="GO" id="GO:0005739">
    <property type="term" value="C:mitochondrion"/>
    <property type="evidence" value="ECO:0007669"/>
    <property type="project" value="TreeGrafter"/>
</dbReference>
<evidence type="ECO:0000313" key="5">
    <source>
        <dbReference type="Proteomes" id="UP000825729"/>
    </source>
</evidence>
<protein>
    <recommendedName>
        <fullName evidence="2">Succinate dehydrogenase assembly factor 4, mitochondrial</fullName>
    </recommendedName>
</protein>
<dbReference type="EMBL" id="JAINDJ010000005">
    <property type="protein sequence ID" value="KAG9448288.1"/>
    <property type="molecule type" value="Genomic_DNA"/>
</dbReference>
<accession>A0AAV7EHP3</accession>
<proteinExistence type="inferred from homology"/>
<comment type="caution">
    <text evidence="4">The sequence shown here is derived from an EMBL/GenBank/DDBJ whole genome shotgun (WGS) entry which is preliminary data.</text>
</comment>
<dbReference type="GO" id="GO:0034553">
    <property type="term" value="P:mitochondrial respiratory chain complex II assembly"/>
    <property type="evidence" value="ECO:0007669"/>
    <property type="project" value="TreeGrafter"/>
</dbReference>
<sequence length="123" mass="13425">MARSFRSLLRSSSLLIGDSRPKFSSSNSALSVDSLRPYVSAKRLLRFIGQQEEGDSRLRGSGVNAPTPSQIEEESKAPDAGSEHEEEDYGPFVDNETGEVGGPQGPEPTRYGDWERGGRCSDF</sequence>